<dbReference type="Proteomes" id="UP001299876">
    <property type="component" value="Unassembled WGS sequence"/>
</dbReference>
<proteinExistence type="predicted"/>
<evidence type="ECO:0000313" key="2">
    <source>
        <dbReference type="Proteomes" id="UP001299876"/>
    </source>
</evidence>
<organism evidence="1 2">
    <name type="scientific">Pseudomonas violetae</name>
    <dbReference type="NCBI Taxonomy" id="2915813"/>
    <lineage>
        <taxon>Bacteria</taxon>
        <taxon>Pseudomonadati</taxon>
        <taxon>Pseudomonadota</taxon>
        <taxon>Gammaproteobacteria</taxon>
        <taxon>Pseudomonadales</taxon>
        <taxon>Pseudomonadaceae</taxon>
        <taxon>Pseudomonas</taxon>
    </lineage>
</organism>
<protein>
    <submittedName>
        <fullName evidence="1">Uncharacterized protein</fullName>
    </submittedName>
</protein>
<reference evidence="1 2" key="1">
    <citation type="submission" date="2022-02" db="EMBL/GenBank/DDBJ databases">
        <title>Comparative genomics of the first Antarctic Pseudomonas spp. capable of biotransforming 2,4,6-Trinitrotoluene.</title>
        <authorList>
            <person name="Cabrera M.A."/>
            <person name="Marquez S.L."/>
            <person name="Perez-Donoso J.M."/>
        </authorList>
    </citation>
    <scope>NUCLEOTIDE SEQUENCE [LARGE SCALE GENOMIC DNA]</scope>
    <source>
        <strain evidence="1 2">TNT19</strain>
    </source>
</reference>
<gene>
    <name evidence="1" type="ORF">L9059_00640</name>
</gene>
<accession>A0ABT0ESL3</accession>
<dbReference type="RefSeq" id="WP_247285749.1">
    <property type="nucleotide sequence ID" value="NZ_JAKNRW010000001.1"/>
</dbReference>
<comment type="caution">
    <text evidence="1">The sequence shown here is derived from an EMBL/GenBank/DDBJ whole genome shotgun (WGS) entry which is preliminary data.</text>
</comment>
<keyword evidence="2" id="KW-1185">Reference proteome</keyword>
<dbReference type="EMBL" id="JAKNRW010000001">
    <property type="protein sequence ID" value="MCK1788721.1"/>
    <property type="molecule type" value="Genomic_DNA"/>
</dbReference>
<evidence type="ECO:0000313" key="1">
    <source>
        <dbReference type="EMBL" id="MCK1788721.1"/>
    </source>
</evidence>
<name>A0ABT0ESL3_9PSED</name>
<sequence length="383" mass="42696">MYKEQWERLVAEKALGLTREDANVIVARAYGHRSLDVASDKLVDPINGLQIIKSPHEIKAIPDRSLQMMEFLRMAMNMDPLPPNLVDVRKGHPQGTLIATMWGFSSFDALTEYATQDKIDPTSPDPAEMARFTLRTGFMPPSQYLLGRDYSGHTLIIHNEPTHTSQWIDQEICLNRLEDLQVAVVRTAKDGDDYINRYSRGHDVFRKPLSEDHSSYLLGARRTNPSHHLAVSIIPESLYTLEQLVAAHYSALIEGSTRGRTLIIDRVAVARDDESISAGLKLASEAGINVTLVIAHPDGALWNKFASRLVFGFDRTTPPSNNPQMNLTLQKANAFVGLKNHNLQFAYNSEATGTIFSVVQLVPETQPQGATILRRIFGKPVMG</sequence>